<gene>
    <name evidence="1" type="ORF">NO357_21000</name>
</gene>
<reference evidence="1" key="2">
    <citation type="submission" date="2023-02" db="EMBL/GenBank/DDBJ databases">
        <title>'Rhodoalgimonas zhirmunskyi' gen. nov., isolated from a red alga.</title>
        <authorList>
            <person name="Nedashkovskaya O.I."/>
            <person name="Otstavnykh N.Y."/>
            <person name="Bystritskaya E.P."/>
            <person name="Balabanova L.A."/>
            <person name="Isaeva M.P."/>
        </authorList>
    </citation>
    <scope>NUCLEOTIDE SEQUENCE</scope>
    <source>
        <strain evidence="1">KCTC 52189</strain>
    </source>
</reference>
<proteinExistence type="predicted"/>
<sequence>MHQQAEGAQLRDGGAVTRLERLSVTALTTLATMLALTPPLPAEQVFNEDVIVDGGLCAGYECASGDANTFGIHVKSDLPMITFEDSNGPDWEVSADSSGGNIFRIVDIENGSLPFGIVSGSNTASNDFALWVGSNGHVGFGRPAPAKPLHVMDPATPTLRMQQGTWRGTTYQIWDIAAGTSGFQQAHDETTTPFTIQKRRTQLGFLSWIARG</sequence>
<organism evidence="1 2">
    <name type="scientific">Marimonas arenosa</name>
    <dbReference type="NCBI Taxonomy" id="1795305"/>
    <lineage>
        <taxon>Bacteria</taxon>
        <taxon>Pseudomonadati</taxon>
        <taxon>Pseudomonadota</taxon>
        <taxon>Alphaproteobacteria</taxon>
        <taxon>Rhodobacterales</taxon>
        <taxon>Paracoccaceae</taxon>
        <taxon>Marimonas</taxon>
    </lineage>
</organism>
<name>A0AAE4B8B7_9RHOB</name>
<dbReference type="Proteomes" id="UP001226762">
    <property type="component" value="Unassembled WGS sequence"/>
</dbReference>
<accession>A0AAE4B8B7</accession>
<keyword evidence="2" id="KW-1185">Reference proteome</keyword>
<evidence type="ECO:0000313" key="1">
    <source>
        <dbReference type="EMBL" id="MDQ2092391.1"/>
    </source>
</evidence>
<reference evidence="1" key="1">
    <citation type="submission" date="2022-07" db="EMBL/GenBank/DDBJ databases">
        <authorList>
            <person name="Otstavnykh N."/>
            <person name="Isaeva M."/>
            <person name="Bystritskaya E."/>
        </authorList>
    </citation>
    <scope>NUCLEOTIDE SEQUENCE</scope>
    <source>
        <strain evidence="1">KCTC 52189</strain>
    </source>
</reference>
<dbReference type="AlphaFoldDB" id="A0AAE4B8B7"/>
<protein>
    <submittedName>
        <fullName evidence="1">Uncharacterized protein</fullName>
    </submittedName>
</protein>
<evidence type="ECO:0000313" key="2">
    <source>
        <dbReference type="Proteomes" id="UP001226762"/>
    </source>
</evidence>
<dbReference type="EMBL" id="JANHAX010000009">
    <property type="protein sequence ID" value="MDQ2092391.1"/>
    <property type="molecule type" value="Genomic_DNA"/>
</dbReference>
<comment type="caution">
    <text evidence="1">The sequence shown here is derived from an EMBL/GenBank/DDBJ whole genome shotgun (WGS) entry which is preliminary data.</text>
</comment>